<proteinExistence type="predicted"/>
<dbReference type="AlphaFoldDB" id="B7J4P1"/>
<name>B7J4P1_ACIF2</name>
<reference evidence="1 2" key="1">
    <citation type="journal article" date="2008" name="BMC Genomics">
        <title>Acidithiobacillus ferrooxidans metabolism: from genome sequence to industrial applications.</title>
        <authorList>
            <person name="Valdes J."/>
            <person name="Pedroso I."/>
            <person name="Quatrini R."/>
            <person name="Dodson R.J."/>
            <person name="Tettelin H."/>
            <person name="Blake R.II."/>
            <person name="Eisen J.A."/>
            <person name="Holmes D.S."/>
        </authorList>
    </citation>
    <scope>NUCLEOTIDE SEQUENCE [LARGE SCALE GENOMIC DNA]</scope>
    <source>
        <strain evidence="2">ATCC 23270 / DSM 14882 / CIP 104768 / NCIMB 8455</strain>
    </source>
</reference>
<dbReference type="EMBL" id="CP001219">
    <property type="protein sequence ID" value="ACK79944.1"/>
    <property type="molecule type" value="Genomic_DNA"/>
</dbReference>
<dbReference type="PaxDb" id="243159-AFE_2030"/>
<organism evidence="1 2">
    <name type="scientific">Acidithiobacillus ferrooxidans (strain ATCC 23270 / DSM 14882 / CIP 104768 / NCIMB 8455)</name>
    <name type="common">Ferrobacillus ferrooxidans (strain ATCC 23270)</name>
    <dbReference type="NCBI Taxonomy" id="243159"/>
    <lineage>
        <taxon>Bacteria</taxon>
        <taxon>Pseudomonadati</taxon>
        <taxon>Pseudomonadota</taxon>
        <taxon>Acidithiobacillia</taxon>
        <taxon>Acidithiobacillales</taxon>
        <taxon>Acidithiobacillaceae</taxon>
        <taxon>Acidithiobacillus</taxon>
    </lineage>
</organism>
<dbReference type="HOGENOM" id="CLU_3387593_0_0_6"/>
<dbReference type="KEGG" id="afr:AFE_2030"/>
<evidence type="ECO:0000313" key="1">
    <source>
        <dbReference type="EMBL" id="ACK79944.1"/>
    </source>
</evidence>
<evidence type="ECO:0000313" key="2">
    <source>
        <dbReference type="Proteomes" id="UP000001362"/>
    </source>
</evidence>
<accession>B7J4P1</accession>
<dbReference type="STRING" id="243159.AFE_2030"/>
<gene>
    <name evidence="1" type="ordered locus">AFE_2030</name>
</gene>
<sequence length="32" mass="3701">MGSPVAHAPRPPYDLFPFIDHHDVMINNYEYG</sequence>
<dbReference type="Proteomes" id="UP000001362">
    <property type="component" value="Chromosome"/>
</dbReference>
<protein>
    <submittedName>
        <fullName evidence="1">Uncharacterized protein</fullName>
    </submittedName>
</protein>
<keyword evidence="2" id="KW-1185">Reference proteome</keyword>